<accession>A0A9P5YCH2</accession>
<evidence type="ECO:0000256" key="1">
    <source>
        <dbReference type="SAM" id="MobiDB-lite"/>
    </source>
</evidence>
<dbReference type="OrthoDB" id="2923697at2759"/>
<feature type="region of interest" description="Disordered" evidence="1">
    <location>
        <begin position="9"/>
        <end position="43"/>
    </location>
</feature>
<proteinExistence type="predicted"/>
<gene>
    <name evidence="2" type="ORF">BDZ94DRAFT_1307205</name>
</gene>
<comment type="caution">
    <text evidence="2">The sequence shown here is derived from an EMBL/GenBank/DDBJ whole genome shotgun (WGS) entry which is preliminary data.</text>
</comment>
<sequence>MPRFIILDGTTIRENHNGEEERPKKRQRIDDDEPTKLQGSAPSRDSIYYFDSVAREKACVIQVEQTLFQISEDLFPLGSTIRSELQQYKSDGKRTSDKEPLLLLSASADGFRALLWALSIPSKDIDGQLEPTEEAQIHPLLALATITHTYRFTTLRDQALSAIERAFSDLILAETCPSTTFAAIIEISVKMNAPKLQKVVMEKWVSRLKRREIPALPAIAAADESGLRQLRGIAYYVHAQELLSRHPHVAGANVAQLFAKSQLNTTQTVCFLAGCMSLVTFWERLQRTPPKLPCLAGCGPAAHRACVVTWNEQWHHAATSKKTLRHGSTDILAILNTVREQLTADQELVEKVTPACRKGGLDALGKTAADLLQDLPNYFPAYT</sequence>
<feature type="compositionally biased region" description="Basic and acidic residues" evidence="1">
    <location>
        <begin position="11"/>
        <end position="23"/>
    </location>
</feature>
<dbReference type="Proteomes" id="UP000807353">
    <property type="component" value="Unassembled WGS sequence"/>
</dbReference>
<evidence type="ECO:0000313" key="3">
    <source>
        <dbReference type="Proteomes" id="UP000807353"/>
    </source>
</evidence>
<name>A0A9P5YCH2_9AGAR</name>
<protein>
    <recommendedName>
        <fullName evidence="4">BTB domain-containing protein</fullName>
    </recommendedName>
</protein>
<evidence type="ECO:0000313" key="2">
    <source>
        <dbReference type="EMBL" id="KAF9465331.1"/>
    </source>
</evidence>
<dbReference type="EMBL" id="MU150248">
    <property type="protein sequence ID" value="KAF9465331.1"/>
    <property type="molecule type" value="Genomic_DNA"/>
</dbReference>
<keyword evidence="3" id="KW-1185">Reference proteome</keyword>
<organism evidence="2 3">
    <name type="scientific">Collybia nuda</name>
    <dbReference type="NCBI Taxonomy" id="64659"/>
    <lineage>
        <taxon>Eukaryota</taxon>
        <taxon>Fungi</taxon>
        <taxon>Dikarya</taxon>
        <taxon>Basidiomycota</taxon>
        <taxon>Agaricomycotina</taxon>
        <taxon>Agaricomycetes</taxon>
        <taxon>Agaricomycetidae</taxon>
        <taxon>Agaricales</taxon>
        <taxon>Tricholomatineae</taxon>
        <taxon>Clitocybaceae</taxon>
        <taxon>Collybia</taxon>
    </lineage>
</organism>
<reference evidence="2" key="1">
    <citation type="submission" date="2020-11" db="EMBL/GenBank/DDBJ databases">
        <authorList>
            <consortium name="DOE Joint Genome Institute"/>
            <person name="Ahrendt S."/>
            <person name="Riley R."/>
            <person name="Andreopoulos W."/>
            <person name="Labutti K."/>
            <person name="Pangilinan J."/>
            <person name="Ruiz-Duenas F.J."/>
            <person name="Barrasa J.M."/>
            <person name="Sanchez-Garcia M."/>
            <person name="Camarero S."/>
            <person name="Miyauchi S."/>
            <person name="Serrano A."/>
            <person name="Linde D."/>
            <person name="Babiker R."/>
            <person name="Drula E."/>
            <person name="Ayuso-Fernandez I."/>
            <person name="Pacheco R."/>
            <person name="Padilla G."/>
            <person name="Ferreira P."/>
            <person name="Barriuso J."/>
            <person name="Kellner H."/>
            <person name="Castanera R."/>
            <person name="Alfaro M."/>
            <person name="Ramirez L."/>
            <person name="Pisabarro A.G."/>
            <person name="Kuo A."/>
            <person name="Tritt A."/>
            <person name="Lipzen A."/>
            <person name="He G."/>
            <person name="Yan M."/>
            <person name="Ng V."/>
            <person name="Cullen D."/>
            <person name="Martin F."/>
            <person name="Rosso M.-N."/>
            <person name="Henrissat B."/>
            <person name="Hibbett D."/>
            <person name="Martinez A.T."/>
            <person name="Grigoriev I.V."/>
        </authorList>
    </citation>
    <scope>NUCLEOTIDE SEQUENCE</scope>
    <source>
        <strain evidence="2">CBS 247.69</strain>
    </source>
</reference>
<evidence type="ECO:0008006" key="4">
    <source>
        <dbReference type="Google" id="ProtNLM"/>
    </source>
</evidence>
<dbReference type="AlphaFoldDB" id="A0A9P5YCH2"/>